<dbReference type="InterPro" id="IPR037401">
    <property type="entry name" value="SnoaL-like"/>
</dbReference>
<protein>
    <submittedName>
        <fullName evidence="2">Nuclear transport factor 2 family protein</fullName>
    </submittedName>
</protein>
<dbReference type="Pfam" id="PF12680">
    <property type="entry name" value="SnoaL_2"/>
    <property type="match status" value="1"/>
</dbReference>
<proteinExistence type="predicted"/>
<dbReference type="PANTHER" id="PTHR38436">
    <property type="entry name" value="POLYKETIDE CYCLASE SNOAL-LIKE DOMAIN"/>
    <property type="match status" value="1"/>
</dbReference>
<dbReference type="PANTHER" id="PTHR38436:SF1">
    <property type="entry name" value="ESTER CYCLASE"/>
    <property type="match status" value="1"/>
</dbReference>
<dbReference type="EMBL" id="CP073078">
    <property type="protein sequence ID" value="QUD90211.1"/>
    <property type="molecule type" value="Genomic_DNA"/>
</dbReference>
<sequence>MDEKSILEANKQAVARFMELLVDPNKSDQVADFITESYIQHNPNIPSGRQAIIDFTKSERAQTARDEMRPAGRPVLVAEGDLVVMMLPRKVPHPTRPGEFYNSYWFDMWRIENGKLAEHWDAAPLEP</sequence>
<gene>
    <name evidence="2" type="ORF">KCG34_10285</name>
</gene>
<dbReference type="AlphaFoldDB" id="A0A975IY90"/>
<keyword evidence="3" id="KW-1185">Reference proteome</keyword>
<organism evidence="2 3">
    <name type="scientific">Phenylobacterium montanum</name>
    <dbReference type="NCBI Taxonomy" id="2823693"/>
    <lineage>
        <taxon>Bacteria</taxon>
        <taxon>Pseudomonadati</taxon>
        <taxon>Pseudomonadota</taxon>
        <taxon>Alphaproteobacteria</taxon>
        <taxon>Caulobacterales</taxon>
        <taxon>Caulobacteraceae</taxon>
        <taxon>Phenylobacterium</taxon>
    </lineage>
</organism>
<dbReference type="RefSeq" id="WP_211940262.1">
    <property type="nucleotide sequence ID" value="NZ_CP073078.1"/>
</dbReference>
<dbReference type="GO" id="GO:0030638">
    <property type="term" value="P:polyketide metabolic process"/>
    <property type="evidence" value="ECO:0007669"/>
    <property type="project" value="InterPro"/>
</dbReference>
<name>A0A975IY90_9CAUL</name>
<reference evidence="2" key="1">
    <citation type="submission" date="2021-04" db="EMBL/GenBank/DDBJ databases">
        <title>The complete genome sequence of Caulobacter sp. S6.</title>
        <authorList>
            <person name="Tang Y."/>
            <person name="Ouyang W."/>
            <person name="Liu Q."/>
            <person name="Huang B."/>
            <person name="Guo Z."/>
            <person name="Lei P."/>
        </authorList>
    </citation>
    <scope>NUCLEOTIDE SEQUENCE</scope>
    <source>
        <strain evidence="2">S6</strain>
    </source>
</reference>
<dbReference type="KEGG" id="caul:KCG34_10285"/>
<evidence type="ECO:0000259" key="1">
    <source>
        <dbReference type="Pfam" id="PF12680"/>
    </source>
</evidence>
<dbReference type="Gene3D" id="3.10.450.50">
    <property type="match status" value="1"/>
</dbReference>
<dbReference type="InterPro" id="IPR009959">
    <property type="entry name" value="Cyclase_SnoaL-like"/>
</dbReference>
<evidence type="ECO:0000313" key="3">
    <source>
        <dbReference type="Proteomes" id="UP000676409"/>
    </source>
</evidence>
<dbReference type="Proteomes" id="UP000676409">
    <property type="component" value="Chromosome"/>
</dbReference>
<accession>A0A975IY90</accession>
<evidence type="ECO:0000313" key="2">
    <source>
        <dbReference type="EMBL" id="QUD90211.1"/>
    </source>
</evidence>
<feature type="domain" description="SnoaL-like" evidence="1">
    <location>
        <begin position="14"/>
        <end position="119"/>
    </location>
</feature>
<dbReference type="InterPro" id="IPR032710">
    <property type="entry name" value="NTF2-like_dom_sf"/>
</dbReference>
<dbReference type="SUPFAM" id="SSF54427">
    <property type="entry name" value="NTF2-like"/>
    <property type="match status" value="1"/>
</dbReference>